<dbReference type="Proteomes" id="UP000766486">
    <property type="component" value="Unassembled WGS sequence"/>
</dbReference>
<organism evidence="2 3">
    <name type="scientific">Bionectria ochroleuca</name>
    <name type="common">Gliocladium roseum</name>
    <dbReference type="NCBI Taxonomy" id="29856"/>
    <lineage>
        <taxon>Eukaryota</taxon>
        <taxon>Fungi</taxon>
        <taxon>Dikarya</taxon>
        <taxon>Ascomycota</taxon>
        <taxon>Pezizomycotina</taxon>
        <taxon>Sordariomycetes</taxon>
        <taxon>Hypocreomycetidae</taxon>
        <taxon>Hypocreales</taxon>
        <taxon>Bionectriaceae</taxon>
        <taxon>Clonostachys</taxon>
    </lineage>
</organism>
<sequence>MGLSDTITPAPARSSDSIDNGKVDQDDAFEVFKRSEGTVDFRTVTWVHASVIFLKGKYITLQSSN</sequence>
<dbReference type="EMBL" id="CABFNS010000698">
    <property type="protein sequence ID" value="VUC22878.1"/>
    <property type="molecule type" value="Genomic_DNA"/>
</dbReference>
<accession>A0ABY6TXJ5</accession>
<feature type="region of interest" description="Disordered" evidence="1">
    <location>
        <begin position="1"/>
        <end position="22"/>
    </location>
</feature>
<proteinExistence type="predicted"/>
<reference evidence="2 3" key="1">
    <citation type="submission" date="2019-06" db="EMBL/GenBank/DDBJ databases">
        <authorList>
            <person name="Broberg M."/>
        </authorList>
    </citation>
    <scope>NUCLEOTIDE SEQUENCE [LARGE SCALE GENOMIC DNA]</scope>
</reference>
<protein>
    <submittedName>
        <fullName evidence="2">Uncharacterized protein</fullName>
    </submittedName>
</protein>
<evidence type="ECO:0000313" key="2">
    <source>
        <dbReference type="EMBL" id="VUC22878.1"/>
    </source>
</evidence>
<keyword evidence="3" id="KW-1185">Reference proteome</keyword>
<evidence type="ECO:0000256" key="1">
    <source>
        <dbReference type="SAM" id="MobiDB-lite"/>
    </source>
</evidence>
<gene>
    <name evidence="2" type="ORF">CLO192961_LOCUS98133</name>
</gene>
<name>A0ABY6TXJ5_BIOOC</name>
<evidence type="ECO:0000313" key="3">
    <source>
        <dbReference type="Proteomes" id="UP000766486"/>
    </source>
</evidence>
<comment type="caution">
    <text evidence="2">The sequence shown here is derived from an EMBL/GenBank/DDBJ whole genome shotgun (WGS) entry which is preliminary data.</text>
</comment>